<feature type="compositionally biased region" description="Low complexity" evidence="1">
    <location>
        <begin position="91"/>
        <end position="108"/>
    </location>
</feature>
<organism evidence="2 3">
    <name type="scientific">Marivirga lumbricoides</name>
    <dbReference type="NCBI Taxonomy" id="1046115"/>
    <lineage>
        <taxon>Bacteria</taxon>
        <taxon>Pseudomonadati</taxon>
        <taxon>Bacteroidota</taxon>
        <taxon>Cytophagia</taxon>
        <taxon>Cytophagales</taxon>
        <taxon>Marivirgaceae</taxon>
        <taxon>Marivirga</taxon>
    </lineage>
</organism>
<dbReference type="Pfam" id="PF11325">
    <property type="entry name" value="DUF3127"/>
    <property type="match status" value="1"/>
</dbReference>
<dbReference type="InterPro" id="IPR021474">
    <property type="entry name" value="DUF3127"/>
</dbReference>
<proteinExistence type="predicted"/>
<dbReference type="Proteomes" id="UP000240608">
    <property type="component" value="Unassembled WGS sequence"/>
</dbReference>
<evidence type="ECO:0008006" key="4">
    <source>
        <dbReference type="Google" id="ProtNLM"/>
    </source>
</evidence>
<evidence type="ECO:0000256" key="1">
    <source>
        <dbReference type="SAM" id="MobiDB-lite"/>
    </source>
</evidence>
<name>A0A2T4DVH4_9BACT</name>
<dbReference type="EMBL" id="PYVU01000005">
    <property type="protein sequence ID" value="PTB97807.1"/>
    <property type="molecule type" value="Genomic_DNA"/>
</dbReference>
<protein>
    <recommendedName>
        <fullName evidence="4">DUF3127 domain-containing protein</fullName>
    </recommendedName>
</protein>
<feature type="region of interest" description="Disordered" evidence="1">
    <location>
        <begin position="88"/>
        <end position="131"/>
    </location>
</feature>
<evidence type="ECO:0000313" key="3">
    <source>
        <dbReference type="Proteomes" id="UP000240608"/>
    </source>
</evidence>
<comment type="caution">
    <text evidence="2">The sequence shown here is derived from an EMBL/GenBank/DDBJ whole genome shotgun (WGS) entry which is preliminary data.</text>
</comment>
<evidence type="ECO:0000313" key="2">
    <source>
        <dbReference type="EMBL" id="PTB97807.1"/>
    </source>
</evidence>
<gene>
    <name evidence="2" type="ORF">C9994_01270</name>
</gene>
<dbReference type="AlphaFoldDB" id="A0A2T4DVH4"/>
<sequence>MELTGKVIDVLEEEKGNGRNGEWRKQSFIIETQEQYPKKVCAVAWGDKIDSFNIKKGEELTAKINIESREYNGKWYTDVKIWAVERGGSQGSTSSAGAPSSGAYQSQAPMGQGMSGPQDAPPPSEDDELPF</sequence>
<reference evidence="2 3" key="1">
    <citation type="submission" date="2018-03" db="EMBL/GenBank/DDBJ databases">
        <title>Cross-interface Injection: A General Nanoliter Liquid Handling Method Applied to Single Cells Genome Amplification Automated Nanoliter Liquid Handling Applied to Single Cell Multiple Displacement Amplification.</title>
        <authorList>
            <person name="Yun J."/>
            <person name="Xu P."/>
            <person name="Xu J."/>
            <person name="Dai X."/>
            <person name="Wang Y."/>
            <person name="Zheng X."/>
            <person name="Cao C."/>
            <person name="Yi Q."/>
            <person name="Zhu Y."/>
            <person name="Wang L."/>
            <person name="Dong Z."/>
            <person name="Huang Y."/>
            <person name="Huang L."/>
            <person name="Du W."/>
        </authorList>
    </citation>
    <scope>NUCLEOTIDE SEQUENCE [LARGE SCALE GENOMIC DNA]</scope>
    <source>
        <strain evidence="2 3">Z-D1-2</strain>
    </source>
</reference>
<accession>A0A2T4DVH4</accession>